<keyword evidence="2" id="KW-1185">Reference proteome</keyword>
<evidence type="ECO:0000313" key="2">
    <source>
        <dbReference type="Proteomes" id="UP000297703"/>
    </source>
</evidence>
<organism evidence="1 2">
    <name type="scientific">Platysternon megacephalum</name>
    <name type="common">big-headed turtle</name>
    <dbReference type="NCBI Taxonomy" id="55544"/>
    <lineage>
        <taxon>Eukaryota</taxon>
        <taxon>Metazoa</taxon>
        <taxon>Chordata</taxon>
        <taxon>Craniata</taxon>
        <taxon>Vertebrata</taxon>
        <taxon>Euteleostomi</taxon>
        <taxon>Archelosauria</taxon>
        <taxon>Testudinata</taxon>
        <taxon>Testudines</taxon>
        <taxon>Cryptodira</taxon>
        <taxon>Durocryptodira</taxon>
        <taxon>Testudinoidea</taxon>
        <taxon>Platysternidae</taxon>
        <taxon>Platysternon</taxon>
    </lineage>
</organism>
<dbReference type="Proteomes" id="UP000297703">
    <property type="component" value="Unassembled WGS sequence"/>
</dbReference>
<keyword evidence="1" id="KW-0812">Transmembrane</keyword>
<comment type="caution">
    <text evidence="1">The sequence shown here is derived from an EMBL/GenBank/DDBJ whole genome shotgun (WGS) entry which is preliminary data.</text>
</comment>
<sequence>MSVSGWNLHPKRVRGNGALQGAVKPQGELTSRLFLTLVLIWFMHHELISGFSVERSCFLHPALVCGGGEPYLVKRVCVSTKWLLADELVIHRVRSWFEGQCGIFNLIIICNRNAIIPVWQGIVEQSFDNHCLG</sequence>
<proteinExistence type="predicted"/>
<keyword evidence="1" id="KW-0472">Membrane</keyword>
<evidence type="ECO:0000313" key="1">
    <source>
        <dbReference type="EMBL" id="TFK10731.1"/>
    </source>
</evidence>
<dbReference type="AlphaFoldDB" id="A0A4D9EHJ1"/>
<protein>
    <submittedName>
        <fullName evidence="1">Transmembrane protein 59</fullName>
    </submittedName>
</protein>
<gene>
    <name evidence="1" type="ORF">DR999_PMT06139</name>
</gene>
<reference evidence="1 2" key="1">
    <citation type="submission" date="2019-04" db="EMBL/GenBank/DDBJ databases">
        <title>Draft genome of the big-headed turtle Platysternon megacephalum.</title>
        <authorList>
            <person name="Gong S."/>
        </authorList>
    </citation>
    <scope>NUCLEOTIDE SEQUENCE [LARGE SCALE GENOMIC DNA]</scope>
    <source>
        <strain evidence="1">DO16091913</strain>
        <tissue evidence="1">Muscle</tissue>
    </source>
</reference>
<accession>A0A4D9EHJ1</accession>
<name>A0A4D9EHJ1_9SAUR</name>
<dbReference type="EMBL" id="QXTE01000039">
    <property type="protein sequence ID" value="TFK10731.1"/>
    <property type="molecule type" value="Genomic_DNA"/>
</dbReference>
<reference evidence="1 2" key="2">
    <citation type="submission" date="2019-04" db="EMBL/GenBank/DDBJ databases">
        <title>The genome sequence of big-headed turtle.</title>
        <authorList>
            <person name="Gong S."/>
        </authorList>
    </citation>
    <scope>NUCLEOTIDE SEQUENCE [LARGE SCALE GENOMIC DNA]</scope>
    <source>
        <strain evidence="1">DO16091913</strain>
        <tissue evidence="1">Muscle</tissue>
    </source>
</reference>